<dbReference type="Pfam" id="PF13401">
    <property type="entry name" value="AAA_22"/>
    <property type="match status" value="1"/>
</dbReference>
<dbReference type="EMBL" id="CAHIKZ030004489">
    <property type="protein sequence ID" value="CAE1311241.1"/>
    <property type="molecule type" value="Genomic_DNA"/>
</dbReference>
<evidence type="ECO:0000256" key="8">
    <source>
        <dbReference type="SAM" id="MobiDB-lite"/>
    </source>
</evidence>
<dbReference type="AlphaFoldDB" id="A0A812DUZ4"/>
<dbReference type="Gene3D" id="3.40.50.300">
    <property type="entry name" value="P-loop containing nucleotide triphosphate hydrolases"/>
    <property type="match status" value="1"/>
</dbReference>
<dbReference type="GO" id="GO:0033314">
    <property type="term" value="P:mitotic DNA replication checkpoint signaling"/>
    <property type="evidence" value="ECO:0007669"/>
    <property type="project" value="TreeGrafter"/>
</dbReference>
<protein>
    <recommendedName>
        <fullName evidence="7">Cell division control protein</fullName>
    </recommendedName>
</protein>
<dbReference type="Pfam" id="PF09079">
    <property type="entry name" value="WHD_Cdc6"/>
    <property type="match status" value="1"/>
</dbReference>
<dbReference type="InterPro" id="IPR049945">
    <property type="entry name" value="AAA_22"/>
</dbReference>
<evidence type="ECO:0000259" key="9">
    <source>
        <dbReference type="SMART" id="SM00382"/>
    </source>
</evidence>
<feature type="region of interest" description="Disordered" evidence="8">
    <location>
        <begin position="125"/>
        <end position="161"/>
    </location>
</feature>
<dbReference type="Pfam" id="PF22606">
    <property type="entry name" value="Cdc6-ORC-like_ATPase_lid"/>
    <property type="match status" value="1"/>
</dbReference>
<feature type="region of interest" description="Disordered" evidence="8">
    <location>
        <begin position="167"/>
        <end position="186"/>
    </location>
</feature>
<evidence type="ECO:0000256" key="6">
    <source>
        <dbReference type="ARBA" id="ARBA00023306"/>
    </source>
</evidence>
<feature type="domain" description="Cdc6 C-terminal" evidence="10">
    <location>
        <begin position="523"/>
        <end position="605"/>
    </location>
</feature>
<dbReference type="CDD" id="cd08768">
    <property type="entry name" value="Cdc6_C"/>
    <property type="match status" value="1"/>
</dbReference>
<comment type="function">
    <text evidence="7">Involved in the initiation of DNA replication. Also participates in checkpoint controls that ensure DNA replication is completed before mitosis is initiated.</text>
</comment>
<sequence length="620" mass="69619">MHVSLTADNLAPNLLRKKTIFRFALISSIEHFKMAQAKVQRRLEFAVRKNVVLRSRKEVIKVCDKKNKPIKSEIPSNNSDGPCTPQRGLCNKDVAVSATLSRKCLSPIKNIQQNQLGSPVKRCFSPEKRSCSRPPPVTDENLCSPQKRKRDPPILGSPSKTQKCLFPLQPTSLSSPQKTSPLKSLPKPAEEFKLKSCREILIKKQPDANQCYHKTKQVLNTAQPERVVCREKEQAMINTFLNKHVSARTGGSLYISGAPGTGKTAVLTEMMKNLKANKSQCNVVYLNCMGVRDSMDIYDKLYTEITGKTCVKKGASQRELSRKMEKFLCQSKISNVWILDEIDQLDSKQHEVLYTLFEWPALERSSLILIGVANALDLTDRVLPRLQAQLELKPTLLNFVPYTKDQIVEIIENRLEQIKESGQCMLEPSAIQFCARKVAAVAGDMRRALDICRRAIETVETSVRLRSVLQPTESNSPTKKSDVAPKKIGIPHIARVISEVYGCRVIASTQDSESIPLQQKIAVCTLLLLLKKGKKPAKEINLGNLHNMFKKVCQRYNVVGVDQSEFINMCSLLDTRGIISTKKGKEPRLMKVSLRLDERDLEDALKDKAFVASIMEKGLP</sequence>
<dbReference type="OrthoDB" id="1926878at2759"/>
<feature type="compositionally biased region" description="Polar residues" evidence="8">
    <location>
        <begin position="169"/>
        <end position="182"/>
    </location>
</feature>
<reference evidence="11" key="1">
    <citation type="submission" date="2021-01" db="EMBL/GenBank/DDBJ databases">
        <authorList>
            <person name="Li R."/>
            <person name="Bekaert M."/>
        </authorList>
    </citation>
    <scope>NUCLEOTIDE SEQUENCE</scope>
    <source>
        <strain evidence="11">Farmed</strain>
    </source>
</reference>
<evidence type="ECO:0000313" key="11">
    <source>
        <dbReference type="EMBL" id="CAE1311241.1"/>
    </source>
</evidence>
<evidence type="ECO:0000256" key="2">
    <source>
        <dbReference type="ARBA" id="ARBA00006184"/>
    </source>
</evidence>
<keyword evidence="4" id="KW-0235">DNA replication</keyword>
<dbReference type="InterPro" id="IPR015163">
    <property type="entry name" value="Cdc6_C"/>
</dbReference>
<evidence type="ECO:0000256" key="1">
    <source>
        <dbReference type="ARBA" id="ARBA00004123"/>
    </source>
</evidence>
<accession>A0A812DUZ4</accession>
<dbReference type="Proteomes" id="UP000597762">
    <property type="component" value="Unassembled WGS sequence"/>
</dbReference>
<evidence type="ECO:0000313" key="12">
    <source>
        <dbReference type="Proteomes" id="UP000597762"/>
    </source>
</evidence>
<dbReference type="FunFam" id="3.40.50.300:FF:000547">
    <property type="entry name" value="Cell division control protein"/>
    <property type="match status" value="1"/>
</dbReference>
<gene>
    <name evidence="11" type="ORF">SPHA_62761</name>
</gene>
<evidence type="ECO:0000256" key="5">
    <source>
        <dbReference type="ARBA" id="ARBA00023242"/>
    </source>
</evidence>
<keyword evidence="3" id="KW-0132">Cell division</keyword>
<dbReference type="CDD" id="cd00009">
    <property type="entry name" value="AAA"/>
    <property type="match status" value="1"/>
</dbReference>
<dbReference type="InterPro" id="IPR003593">
    <property type="entry name" value="AAA+_ATPase"/>
</dbReference>
<dbReference type="GO" id="GO:0051301">
    <property type="term" value="P:cell division"/>
    <property type="evidence" value="ECO:0007669"/>
    <property type="project" value="UniProtKB-UniRule"/>
</dbReference>
<dbReference type="SMART" id="SM01074">
    <property type="entry name" value="Cdc6_C"/>
    <property type="match status" value="1"/>
</dbReference>
<evidence type="ECO:0000259" key="10">
    <source>
        <dbReference type="SMART" id="SM01074"/>
    </source>
</evidence>
<comment type="subcellular location">
    <subcellularLocation>
        <location evidence="1 7">Nucleus</location>
    </subcellularLocation>
</comment>
<dbReference type="InterPro" id="IPR027417">
    <property type="entry name" value="P-loop_NTPase"/>
</dbReference>
<keyword evidence="12" id="KW-1185">Reference proteome</keyword>
<keyword evidence="5 7" id="KW-0539">Nucleus</keyword>
<evidence type="ECO:0000256" key="3">
    <source>
        <dbReference type="ARBA" id="ARBA00022618"/>
    </source>
</evidence>
<dbReference type="SUPFAM" id="SSF52540">
    <property type="entry name" value="P-loop containing nucleoside triphosphate hydrolases"/>
    <property type="match status" value="1"/>
</dbReference>
<dbReference type="Gene3D" id="1.10.8.60">
    <property type="match status" value="1"/>
</dbReference>
<dbReference type="PANTHER" id="PTHR10763:SF26">
    <property type="entry name" value="CELL DIVISION CONTROL PROTEIN 6 HOMOLOG"/>
    <property type="match status" value="1"/>
</dbReference>
<dbReference type="SUPFAM" id="SSF46785">
    <property type="entry name" value="Winged helix' DNA-binding domain"/>
    <property type="match status" value="1"/>
</dbReference>
<evidence type="ECO:0000256" key="4">
    <source>
        <dbReference type="ARBA" id="ARBA00022705"/>
    </source>
</evidence>
<dbReference type="SMART" id="SM00382">
    <property type="entry name" value="AAA"/>
    <property type="match status" value="1"/>
</dbReference>
<dbReference type="GO" id="GO:0006270">
    <property type="term" value="P:DNA replication initiation"/>
    <property type="evidence" value="ECO:0007669"/>
    <property type="project" value="UniProtKB-UniRule"/>
</dbReference>
<dbReference type="InterPro" id="IPR036390">
    <property type="entry name" value="WH_DNA-bd_sf"/>
</dbReference>
<proteinExistence type="inferred from homology"/>
<dbReference type="GO" id="GO:0003688">
    <property type="term" value="F:DNA replication origin binding"/>
    <property type="evidence" value="ECO:0007669"/>
    <property type="project" value="TreeGrafter"/>
</dbReference>
<dbReference type="InterPro" id="IPR054425">
    <property type="entry name" value="Cdc6_ORC1-like_ATPase_lid"/>
</dbReference>
<dbReference type="FunFam" id="1.10.8.60:FF:000058">
    <property type="entry name" value="Cell division control protein"/>
    <property type="match status" value="1"/>
</dbReference>
<comment type="caution">
    <text evidence="11">The sequence shown here is derived from an EMBL/GenBank/DDBJ whole genome shotgun (WGS) entry which is preliminary data.</text>
</comment>
<dbReference type="InterPro" id="IPR050311">
    <property type="entry name" value="ORC1/CDC6"/>
</dbReference>
<dbReference type="PANTHER" id="PTHR10763">
    <property type="entry name" value="CELL DIVISION CONTROL PROTEIN 6-RELATED"/>
    <property type="match status" value="1"/>
</dbReference>
<name>A0A812DUZ4_ACAPH</name>
<organism evidence="11 12">
    <name type="scientific">Acanthosepion pharaonis</name>
    <name type="common">Pharaoh cuttlefish</name>
    <name type="synonym">Sepia pharaonis</name>
    <dbReference type="NCBI Taxonomy" id="158019"/>
    <lineage>
        <taxon>Eukaryota</taxon>
        <taxon>Metazoa</taxon>
        <taxon>Spiralia</taxon>
        <taxon>Lophotrochozoa</taxon>
        <taxon>Mollusca</taxon>
        <taxon>Cephalopoda</taxon>
        <taxon>Coleoidea</taxon>
        <taxon>Decapodiformes</taxon>
        <taxon>Sepiida</taxon>
        <taxon>Sepiina</taxon>
        <taxon>Sepiidae</taxon>
        <taxon>Acanthosepion</taxon>
    </lineage>
</organism>
<evidence type="ECO:0000256" key="7">
    <source>
        <dbReference type="PIRNR" id="PIRNR001767"/>
    </source>
</evidence>
<dbReference type="InterPro" id="IPR016314">
    <property type="entry name" value="Cdc6/18"/>
</dbReference>
<dbReference type="GO" id="GO:0005634">
    <property type="term" value="C:nucleus"/>
    <property type="evidence" value="ECO:0007669"/>
    <property type="project" value="UniProtKB-SubCell"/>
</dbReference>
<feature type="domain" description="AAA+ ATPase" evidence="9">
    <location>
        <begin position="249"/>
        <end position="396"/>
    </location>
</feature>
<dbReference type="PIRSF" id="PIRSF001767">
    <property type="entry name" value="Cdc6"/>
    <property type="match status" value="1"/>
</dbReference>
<keyword evidence="6" id="KW-0131">Cell cycle</keyword>
<comment type="similarity">
    <text evidence="2 7">Belongs to the CDC6/cdc18 family.</text>
</comment>
<dbReference type="InterPro" id="IPR036388">
    <property type="entry name" value="WH-like_DNA-bd_sf"/>
</dbReference>
<dbReference type="Gene3D" id="1.10.10.10">
    <property type="entry name" value="Winged helix-like DNA-binding domain superfamily/Winged helix DNA-binding domain"/>
    <property type="match status" value="1"/>
</dbReference>
<dbReference type="GO" id="GO:0016887">
    <property type="term" value="F:ATP hydrolysis activity"/>
    <property type="evidence" value="ECO:0007669"/>
    <property type="project" value="InterPro"/>
</dbReference>